<evidence type="ECO:0000313" key="3">
    <source>
        <dbReference type="Proteomes" id="UP000544872"/>
    </source>
</evidence>
<dbReference type="Proteomes" id="UP000544872">
    <property type="component" value="Unassembled WGS sequence"/>
</dbReference>
<dbReference type="Pfam" id="PF10056">
    <property type="entry name" value="DUF2293"/>
    <property type="match status" value="1"/>
</dbReference>
<comment type="caution">
    <text evidence="2">The sequence shown here is derived from an EMBL/GenBank/DDBJ whole genome shotgun (WGS) entry which is preliminary data.</text>
</comment>
<dbReference type="RefSeq" id="WP_260402430.1">
    <property type="nucleotide sequence ID" value="NZ_JACIIX010000007.1"/>
</dbReference>
<feature type="domain" description="DUF2293" evidence="1">
    <location>
        <begin position="34"/>
        <end position="112"/>
    </location>
</feature>
<reference evidence="2 3" key="1">
    <citation type="submission" date="2020-08" db="EMBL/GenBank/DDBJ databases">
        <title>Genomic Encyclopedia of Type Strains, Phase IV (KMG-IV): sequencing the most valuable type-strain genomes for metagenomic binning, comparative biology and taxonomic classification.</title>
        <authorList>
            <person name="Goeker M."/>
        </authorList>
    </citation>
    <scope>NUCLEOTIDE SEQUENCE [LARGE SCALE GENOMIC DNA]</scope>
    <source>
        <strain evidence="2 3">DSM 11590</strain>
    </source>
</reference>
<proteinExistence type="predicted"/>
<evidence type="ECO:0000259" key="1">
    <source>
        <dbReference type="Pfam" id="PF10056"/>
    </source>
</evidence>
<keyword evidence="3" id="KW-1185">Reference proteome</keyword>
<gene>
    <name evidence="2" type="ORF">FHS48_002141</name>
</gene>
<dbReference type="EMBL" id="JACIIX010000007">
    <property type="protein sequence ID" value="MBB6210716.1"/>
    <property type="molecule type" value="Genomic_DNA"/>
</dbReference>
<name>A0A7W9ZFU9_NOVIT</name>
<protein>
    <recommendedName>
        <fullName evidence="1">DUF2293 domain-containing protein</fullName>
    </recommendedName>
</protein>
<organism evidence="2 3">
    <name type="scientific">Novispirillum itersonii</name>
    <name type="common">Aquaspirillum itersonii</name>
    <dbReference type="NCBI Taxonomy" id="189"/>
    <lineage>
        <taxon>Bacteria</taxon>
        <taxon>Pseudomonadati</taxon>
        <taxon>Pseudomonadota</taxon>
        <taxon>Alphaproteobacteria</taxon>
        <taxon>Rhodospirillales</taxon>
        <taxon>Novispirillaceae</taxon>
        <taxon>Novispirillum</taxon>
    </lineage>
</organism>
<dbReference type="AlphaFoldDB" id="A0A7W9ZFU9"/>
<sequence length="125" mass="14188">MVFLGLRQDWRDSAAVKWKEGPHMSRVDDLKAVLRRLVPDLPRYDEGAVLDHALHSRGLRMASAEAAAWLSLVAHARHVYTEYDDLIASGYDRDAARFFVVDDLNTALGDWGCRRRVSPEEIPVD</sequence>
<evidence type="ECO:0000313" key="2">
    <source>
        <dbReference type="EMBL" id="MBB6210716.1"/>
    </source>
</evidence>
<dbReference type="InterPro" id="IPR018744">
    <property type="entry name" value="DUF2293"/>
</dbReference>
<accession>A0A7W9ZFU9</accession>